<comment type="similarity">
    <text evidence="1">Belongs to the ABC transporter superfamily.</text>
</comment>
<evidence type="ECO:0000313" key="7">
    <source>
        <dbReference type="EMBL" id="AVZ75856.1"/>
    </source>
</evidence>
<dbReference type="EMBL" id="CP026304">
    <property type="protein sequence ID" value="AVZ75856.1"/>
    <property type="molecule type" value="Genomic_DNA"/>
</dbReference>
<dbReference type="GO" id="GO:0015658">
    <property type="term" value="F:branched-chain amino acid transmembrane transporter activity"/>
    <property type="evidence" value="ECO:0007669"/>
    <property type="project" value="TreeGrafter"/>
</dbReference>
<dbReference type="InterPro" id="IPR003439">
    <property type="entry name" value="ABC_transporter-like_ATP-bd"/>
</dbReference>
<dbReference type="SMART" id="SM00382">
    <property type="entry name" value="AAA"/>
    <property type="match status" value="1"/>
</dbReference>
<evidence type="ECO:0000256" key="5">
    <source>
        <dbReference type="ARBA" id="ARBA00022970"/>
    </source>
</evidence>
<dbReference type="Pfam" id="PF00005">
    <property type="entry name" value="ABC_tran"/>
    <property type="match status" value="1"/>
</dbReference>
<accession>A0A2R4T9Q3</accession>
<reference evidence="7 8" key="1">
    <citation type="submission" date="2018-01" db="EMBL/GenBank/DDBJ databases">
        <title>Complete genome sequence of Streptomyces lunaelactis MM109T, a Ferroverdin A producer isolated from cave moonmilk deposits.</title>
        <authorList>
            <person name="Naome A."/>
            <person name="Martinet L."/>
            <person name="Maciejewska M."/>
            <person name="Anderssen S."/>
            <person name="Adam D."/>
            <person name="Tenconi E."/>
            <person name="Deflandre B."/>
            <person name="Arguelles-Arias A."/>
            <person name="Calusinska M."/>
            <person name="Copieters W."/>
            <person name="Karim L."/>
            <person name="Hanikenne M."/>
            <person name="Baurain D."/>
            <person name="van Wezel G."/>
            <person name="Smargiasso N."/>
            <person name="de Pauw E."/>
            <person name="Delfosse P."/>
            <person name="Rigali S."/>
        </authorList>
    </citation>
    <scope>NUCLEOTIDE SEQUENCE [LARGE SCALE GENOMIC DNA]</scope>
    <source>
        <strain evidence="7 8">MM109</strain>
    </source>
</reference>
<evidence type="ECO:0000256" key="3">
    <source>
        <dbReference type="ARBA" id="ARBA00022741"/>
    </source>
</evidence>
<evidence type="ECO:0000259" key="6">
    <source>
        <dbReference type="PROSITE" id="PS50893"/>
    </source>
</evidence>
<dbReference type="GO" id="GO:0005524">
    <property type="term" value="F:ATP binding"/>
    <property type="evidence" value="ECO:0007669"/>
    <property type="project" value="UniProtKB-KW"/>
</dbReference>
<evidence type="ECO:0000256" key="4">
    <source>
        <dbReference type="ARBA" id="ARBA00022840"/>
    </source>
</evidence>
<name>A0A2R4T9Q3_9ACTN</name>
<feature type="domain" description="ABC transporter" evidence="6">
    <location>
        <begin position="2"/>
        <end position="234"/>
    </location>
</feature>
<proteinExistence type="inferred from homology"/>
<organism evidence="7 8">
    <name type="scientific">Streptomyces lunaelactis</name>
    <dbReference type="NCBI Taxonomy" id="1535768"/>
    <lineage>
        <taxon>Bacteria</taxon>
        <taxon>Bacillati</taxon>
        <taxon>Actinomycetota</taxon>
        <taxon>Actinomycetes</taxon>
        <taxon>Kitasatosporales</taxon>
        <taxon>Streptomycetaceae</taxon>
        <taxon>Streptomyces</taxon>
    </lineage>
</organism>
<dbReference type="CDD" id="cd03224">
    <property type="entry name" value="ABC_TM1139_LivF_branched"/>
    <property type="match status" value="1"/>
</dbReference>
<dbReference type="PANTHER" id="PTHR43820:SF4">
    <property type="entry name" value="HIGH-AFFINITY BRANCHED-CHAIN AMINO ACID TRANSPORT ATP-BINDING PROTEIN LIVF"/>
    <property type="match status" value="1"/>
</dbReference>
<sequence length="236" mass="24776">MLEIHGLDVRYGGVQALRGLDLTVAEGETVALLGNNGAGKTTTLSAVSGLVRPAAGRIVHAGEDITRTAPPKIVARGVVHVPEGRRIFSTLTVHENLLLGGYLVRDGAELAQRVEEVYELLPRLAERRFQHGGTLSGGEQQMLAIGRALVARPGLLMLDEPSMGLAPLMVAAVMQVIRDINLGGTAVLLVEQNATAALKIAHRGYVIENGETVLEGTAADLSADPRVAQAYLGGVS</sequence>
<gene>
    <name evidence="7" type="ORF">SLUN_30280</name>
</gene>
<dbReference type="OrthoDB" id="9776369at2"/>
<dbReference type="InterPro" id="IPR052156">
    <property type="entry name" value="BCAA_Transport_ATP-bd_LivF"/>
</dbReference>
<dbReference type="InterPro" id="IPR027417">
    <property type="entry name" value="P-loop_NTPase"/>
</dbReference>
<dbReference type="SUPFAM" id="SSF52540">
    <property type="entry name" value="P-loop containing nucleoside triphosphate hydrolases"/>
    <property type="match status" value="1"/>
</dbReference>
<dbReference type="Proteomes" id="UP000244201">
    <property type="component" value="Chromosome"/>
</dbReference>
<dbReference type="GO" id="GO:0015807">
    <property type="term" value="P:L-amino acid transport"/>
    <property type="evidence" value="ECO:0007669"/>
    <property type="project" value="TreeGrafter"/>
</dbReference>
<keyword evidence="3" id="KW-0547">Nucleotide-binding</keyword>
<dbReference type="RefSeq" id="WP_108153144.1">
    <property type="nucleotide sequence ID" value="NZ_CP026304.1"/>
</dbReference>
<dbReference type="AlphaFoldDB" id="A0A2R4T9Q3"/>
<dbReference type="GeneID" id="55659539"/>
<dbReference type="KEGG" id="slk:SLUN_30280"/>
<dbReference type="PANTHER" id="PTHR43820">
    <property type="entry name" value="HIGH-AFFINITY BRANCHED-CHAIN AMINO ACID TRANSPORT ATP-BINDING PROTEIN LIVF"/>
    <property type="match status" value="1"/>
</dbReference>
<dbReference type="GO" id="GO:0016887">
    <property type="term" value="F:ATP hydrolysis activity"/>
    <property type="evidence" value="ECO:0007669"/>
    <property type="project" value="InterPro"/>
</dbReference>
<evidence type="ECO:0000313" key="8">
    <source>
        <dbReference type="Proteomes" id="UP000244201"/>
    </source>
</evidence>
<dbReference type="PROSITE" id="PS50893">
    <property type="entry name" value="ABC_TRANSPORTER_2"/>
    <property type="match status" value="1"/>
</dbReference>
<dbReference type="InterPro" id="IPR017871">
    <property type="entry name" value="ABC_transporter-like_CS"/>
</dbReference>
<keyword evidence="4 7" id="KW-0067">ATP-binding</keyword>
<dbReference type="PROSITE" id="PS00211">
    <property type="entry name" value="ABC_TRANSPORTER_1"/>
    <property type="match status" value="1"/>
</dbReference>
<evidence type="ECO:0000256" key="2">
    <source>
        <dbReference type="ARBA" id="ARBA00022448"/>
    </source>
</evidence>
<keyword evidence="2" id="KW-0813">Transport</keyword>
<keyword evidence="8" id="KW-1185">Reference proteome</keyword>
<dbReference type="InterPro" id="IPR003593">
    <property type="entry name" value="AAA+_ATPase"/>
</dbReference>
<keyword evidence="5" id="KW-0029">Amino-acid transport</keyword>
<protein>
    <submittedName>
        <fullName evidence="7">ABC transporter ATP-binding protein</fullName>
    </submittedName>
</protein>
<dbReference type="Gene3D" id="3.40.50.300">
    <property type="entry name" value="P-loop containing nucleotide triphosphate hydrolases"/>
    <property type="match status" value="1"/>
</dbReference>
<evidence type="ECO:0000256" key="1">
    <source>
        <dbReference type="ARBA" id="ARBA00005417"/>
    </source>
</evidence>